<dbReference type="Proteomes" id="UP000003163">
    <property type="component" value="Unassembled WGS sequence"/>
</dbReference>
<feature type="signal peptide" evidence="1">
    <location>
        <begin position="1"/>
        <end position="24"/>
    </location>
</feature>
<reference evidence="2 3" key="1">
    <citation type="submission" date="2011-08" db="EMBL/GenBank/DDBJ databases">
        <authorList>
            <person name="Liu Z.J."/>
            <person name="Shi F.L."/>
            <person name="Lu J.Q."/>
            <person name="Li M."/>
            <person name="Wang Z.L."/>
        </authorList>
    </citation>
    <scope>NUCLEOTIDE SEQUENCE [LARGE SCALE GENOMIC DNA]</scope>
    <source>
        <strain evidence="2 3">USNM 41457</strain>
    </source>
</reference>
<protein>
    <submittedName>
        <fullName evidence="2">Uncharacterized protein</fullName>
    </submittedName>
</protein>
<dbReference type="EMBL" id="AFBI03000009">
    <property type="protein sequence ID" value="EJW05164.1"/>
    <property type="molecule type" value="Genomic_DNA"/>
</dbReference>
<dbReference type="Gene3D" id="3.90.70.10">
    <property type="entry name" value="Cysteine proteinases"/>
    <property type="match status" value="1"/>
</dbReference>
<evidence type="ECO:0000256" key="1">
    <source>
        <dbReference type="SAM" id="SignalP"/>
    </source>
</evidence>
<keyword evidence="1" id="KW-0732">Signal</keyword>
<dbReference type="SUPFAM" id="SSF54001">
    <property type="entry name" value="Cysteine proteinases"/>
    <property type="match status" value="1"/>
</dbReference>
<dbReference type="VEuPathDB" id="MicrosporidiaDB:EDEG_00745"/>
<evidence type="ECO:0000313" key="2">
    <source>
        <dbReference type="EMBL" id="EJW05164.1"/>
    </source>
</evidence>
<proteinExistence type="predicted"/>
<keyword evidence="3" id="KW-1185">Reference proteome</keyword>
<accession>J9DCH6</accession>
<dbReference type="AlphaFoldDB" id="J9DCH6"/>
<feature type="chain" id="PRO_5003823063" evidence="1">
    <location>
        <begin position="25"/>
        <end position="550"/>
    </location>
</feature>
<dbReference type="HOGENOM" id="CLU_495235_0_0_1"/>
<dbReference type="InterPro" id="IPR038765">
    <property type="entry name" value="Papain-like_cys_pep_sf"/>
</dbReference>
<evidence type="ECO:0000313" key="3">
    <source>
        <dbReference type="Proteomes" id="UP000003163"/>
    </source>
</evidence>
<comment type="caution">
    <text evidence="2">The sequence shown here is derived from an EMBL/GenBank/DDBJ whole genome shotgun (WGS) entry which is preliminary data.</text>
</comment>
<dbReference type="InParanoid" id="J9DCH6"/>
<organism evidence="2 3">
    <name type="scientific">Edhazardia aedis (strain USNM 41457)</name>
    <name type="common">Microsporidian parasite</name>
    <dbReference type="NCBI Taxonomy" id="1003232"/>
    <lineage>
        <taxon>Eukaryota</taxon>
        <taxon>Fungi</taxon>
        <taxon>Fungi incertae sedis</taxon>
        <taxon>Microsporidia</taxon>
        <taxon>Edhazardia</taxon>
    </lineage>
</organism>
<reference evidence="3" key="2">
    <citation type="submission" date="2015-07" db="EMBL/GenBank/DDBJ databases">
        <title>Contrasting host-pathogen interactions and genome evolution in two generalist and specialist microsporidian pathogens of mosquitoes.</title>
        <authorList>
            <consortium name="The Broad Institute Genomics Platform"/>
            <consortium name="The Broad Institute Genome Sequencing Center for Infectious Disease"/>
            <person name="Cuomo C.A."/>
            <person name="Sanscrainte N.D."/>
            <person name="Goldberg J.M."/>
            <person name="Heiman D."/>
            <person name="Young S."/>
            <person name="Zeng Q."/>
            <person name="Becnel J.J."/>
            <person name="Birren B.W."/>
        </authorList>
    </citation>
    <scope>NUCLEOTIDE SEQUENCE [LARGE SCALE GENOMIC DNA]</scope>
    <source>
        <strain evidence="3">USNM 41457</strain>
    </source>
</reference>
<gene>
    <name evidence="2" type="ORF">EDEG_00745</name>
</gene>
<name>J9DCH6_EDHAE</name>
<sequence length="550" mass="63138">MIRRKMKSFIGGILIAFLVKMTFCKTPGNVIRFCNVNSDLIAMRLNDTVIMIQKKDLLENNNKIGDLPTLNLLKDLNSWKIALAMDIKMQISDLNKSKADFEKFVQSNVQHLTSQENIDLVYYFRNGADEKTLKRLLKLPRISKLWRLYKNTRLKHYFTVPSIEQDHDMIRKREISARSVISPVGKIYFDDPQNFNPIIINFDDKFMYPKNKKFAKNLGFPVAQHFLNLSFPTPTSSVASTSPVASTSSGTAIAGPSRIAARKPPVVFPPQKIDKKYETYNAFTSLMQILVSNSSFIDYFQTASISQNTPFLKAISKFVNSYNNNGSANIKRIIEIIEDKISGFYNTYKNDACELLKKLLSELIEESHDLVKSENSGLRDIIIKSKNIFYNIFKGTIQISGTDGENSMNEALELDFFEWKNTSPLQNFLNRQINNISPRLTSYQNFRLNKKLSKPQKIVTVFVDYVKKTQDGSNESINIPRKIKILNVEYTFMGACLDVRTSEGVQKFTSVAVRDDKIVYFDNDQINPYIENLEDIEDIDKNAKILFYQL</sequence>